<dbReference type="InterPro" id="IPR005123">
    <property type="entry name" value="Oxoglu/Fe-dep_dioxygenase_dom"/>
</dbReference>
<reference evidence="3 4" key="1">
    <citation type="submission" date="2018-05" db="EMBL/GenBank/DDBJ databases">
        <title>Whole genome sequencing for identification of molecular markers to develop diagnostic detection tools for the regulated plant pathogen Lachnellula willkommii.</title>
        <authorList>
            <person name="Giroux E."/>
            <person name="Bilodeau G."/>
        </authorList>
    </citation>
    <scope>NUCLEOTIDE SEQUENCE [LARGE SCALE GENOMIC DNA]</scope>
    <source>
        <strain evidence="3 4">CBS 625.97</strain>
    </source>
</reference>
<evidence type="ECO:0000259" key="2">
    <source>
        <dbReference type="PROSITE" id="PS51471"/>
    </source>
</evidence>
<evidence type="ECO:0000313" key="3">
    <source>
        <dbReference type="EMBL" id="TVY52958.1"/>
    </source>
</evidence>
<dbReference type="AlphaFoldDB" id="A0A7D8UMZ1"/>
<comment type="caution">
    <text evidence="3">The sequence shown here is derived from an EMBL/GenBank/DDBJ whole genome shotgun (WGS) entry which is preliminary data.</text>
</comment>
<organism evidence="3 4">
    <name type="scientific">Lachnellula cervina</name>
    <dbReference type="NCBI Taxonomy" id="1316786"/>
    <lineage>
        <taxon>Eukaryota</taxon>
        <taxon>Fungi</taxon>
        <taxon>Dikarya</taxon>
        <taxon>Ascomycota</taxon>
        <taxon>Pezizomycotina</taxon>
        <taxon>Leotiomycetes</taxon>
        <taxon>Helotiales</taxon>
        <taxon>Lachnaceae</taxon>
        <taxon>Lachnellula</taxon>
    </lineage>
</organism>
<gene>
    <name evidence="3" type="ORF">LCER1_G005306</name>
</gene>
<sequence>MASIPRQLPTTQESDHSVDLDPGQLKEGLDECLRNIEGDGSFALFEPLNNPPNPGIYLNEGGLVGLPLSDRDAEAIIAASHQAPFGKGEETLVDTTVRKTWEVSPGHFELKNPAWQPFVKTIVAKVSAGLGVDATGNGVSAELYKMLLYDEGALFKPHQDSEKAPRMFATLVIALPSKHEGGEVRVTHAGKTRVFETAKFSDFGSSFLAWFSDVTHEVKPVRSGRRLVLTYNLVHQTLGPKELGANTNAAMSQLRLLLPAWIKGLEEDDTFPATQAFLFEHQYTDASLCYDGLKGHDRQVASHLREACNEFGFCFYLANLDHTVTGGCDDDGDDYDDSWGYRGGGGDGGIHAITDEIERETLLKRVVELDGTEVAKDLTFDEETFIQADALADVDPDDEDYSGFTGNEGVSTTHFYHRTVAILIPRSHRIEFFLDPHTRPEISQLYSIYTRQEPRKPKVLEWIDRLAANNIKDTIDQSNREDLEQICRMVIRHTMAWKSKPVPTAAWRAEPAPFSEEVLMRVVTLSLELDEKSLFVETYEAWTLKSSFPSTTGPGNVSPDAFQSVGTALLRYDLENFLPRLSAQCFERVKLADRFKLMNAVKLGFETEAQRSGKVYTVYEDWIKSETDEALASPKVLIETAEDGALLATLAEKVPSQDIFNKILPAVKRNVHHTPMAIAFLTHLFDAGITGKIEENTTRTIFRDVISDLVDNFSLRSLGDLATSKKRVTGYGWAAPQVTQILAPDYGNSVNIGTLLYNCLTLNLGTELDQLLIKIAKEAETAPIELYETIYLPMLNFMSTGLQKQSFTGQDSSIKQFYQSMLSTYIIRYVQTEPAKPTSWARQRTSCGCNDCLSLNRFLIDGNQQIGRFPVGKARRAHLHSQLNARPGFTHETQRSGNPQTLVVTKNMGAYEASHKAWTERCNVARKHLKGFEEQSLKNLLAEKYVPIMALSPSKLASLSRQQQPLSPVVNSSDGSSRGALPPAAKRKVPTKVIVIDDSD</sequence>
<evidence type="ECO:0000256" key="1">
    <source>
        <dbReference type="SAM" id="MobiDB-lite"/>
    </source>
</evidence>
<dbReference type="PANTHER" id="PTHR33099:SF7">
    <property type="entry name" value="MYND-TYPE DOMAIN-CONTAINING PROTEIN"/>
    <property type="match status" value="1"/>
</dbReference>
<feature type="compositionally biased region" description="Polar residues" evidence="1">
    <location>
        <begin position="959"/>
        <end position="976"/>
    </location>
</feature>
<feature type="domain" description="Fe2OG dioxygenase" evidence="2">
    <location>
        <begin position="135"/>
        <end position="235"/>
    </location>
</feature>
<dbReference type="Pfam" id="PF13640">
    <property type="entry name" value="2OG-FeII_Oxy_3"/>
    <property type="match status" value="1"/>
</dbReference>
<dbReference type="PROSITE" id="PS51471">
    <property type="entry name" value="FE2OG_OXY"/>
    <property type="match status" value="1"/>
</dbReference>
<dbReference type="InterPro" id="IPR044862">
    <property type="entry name" value="Pro_4_hyd_alph_FE2OG_OXY"/>
</dbReference>
<evidence type="ECO:0000313" key="4">
    <source>
        <dbReference type="Proteomes" id="UP000481288"/>
    </source>
</evidence>
<keyword evidence="4" id="KW-1185">Reference proteome</keyword>
<dbReference type="Gene3D" id="2.60.120.620">
    <property type="entry name" value="q2cbj1_9rhob like domain"/>
    <property type="match status" value="1"/>
</dbReference>
<accession>A0A7D8UMZ1</accession>
<name>A0A7D8UMZ1_9HELO</name>
<dbReference type="EMBL" id="QGMG01000523">
    <property type="protein sequence ID" value="TVY52958.1"/>
    <property type="molecule type" value="Genomic_DNA"/>
</dbReference>
<dbReference type="OrthoDB" id="27483at2759"/>
<dbReference type="Proteomes" id="UP000481288">
    <property type="component" value="Unassembled WGS sequence"/>
</dbReference>
<feature type="region of interest" description="Disordered" evidence="1">
    <location>
        <begin position="1"/>
        <end position="24"/>
    </location>
</feature>
<dbReference type="PANTHER" id="PTHR33099">
    <property type="entry name" value="FE2OG DIOXYGENASE DOMAIN-CONTAINING PROTEIN"/>
    <property type="match status" value="1"/>
</dbReference>
<protein>
    <recommendedName>
        <fullName evidence="2">Fe2OG dioxygenase domain-containing protein</fullName>
    </recommendedName>
</protein>
<proteinExistence type="predicted"/>
<feature type="region of interest" description="Disordered" evidence="1">
    <location>
        <begin position="959"/>
        <end position="1000"/>
    </location>
</feature>